<dbReference type="AlphaFoldDB" id="A0A6A6JU36"/>
<sequence length="894" mass="102408">MSTPELPTLRHVTERKLNKLAAHREKYEAEKRAILDKVASAGDTRAKVQALLDGFEQYGVTARQPDLSLRNLVHFNLQARSDPSVCGSLLREWQIKLERELNIGSAKYEYASLFGSLIMEWIKYPSPGIVSKHLESPSSDTDSLDFDQLGRKEMHEQQAQWEAHVFTKKKVDQARIEAYLNDIFGNVRQGKKVKKSPLEDLREAMRHVMDFKSELHTPKHPVSRSDDLTTPERRFTPEILKSCIRGVLQADLLAGQKREALVGLETQSAVLDELVDVLNMDLEGLDTWEWDPSPVPLQMRRQLNGKYRVFMDEETHQAILLHFIGKVWAVEMKKAFVKFYHSGAWLQTPFRSMDKKARRRREYFIPAGIADSTLTVRDERRTMYQEDYFMTQLPGKMFDDYIDYAAEDQDSPSSGTSGTRRGGARSPLATKQGMLRLLTTEMLLNTKVYGEFTVLQSDFRWFGPSLSHDAIFAVLKFLGVPDKWLRFFKKFLEPSLVFSHDGADAEGRVRKCGVPMSHVLADALSEALLFCLDFAVNKRTGGANIYRFHDDLWCWGQESTCVQAWEAIKEFAEIMGLEMNEEKTGAALIVANENTSRAISAKLPQGKIKWGFLVLDPSVGRWVINQTDVDAHIVELRRQLGACRSVMAWVQAWNSYVSRFFSTNFGQPANCLGRAHNDMIIEAFQRIQRGLFADSGVANATEYLRRMLMERFGTDDSVPDGFFYFPSNLGGLGLRNPFIALFATRPGTPRDPVERIERAFEEEQEVYERLKEKWDTGKDRPKRLGDDAAGSNNADDPFLSWQEYSAYREETSPYLYQAYRYLMECPPEHHVDVVGSAQFNRKMEDTPYWRWIYALYAGEVKERFGGEGLQLGERDLLPVGLVEVLRSEKVRWEG</sequence>
<protein>
    <submittedName>
        <fullName evidence="2">Uncharacterized protein</fullName>
    </submittedName>
</protein>
<evidence type="ECO:0000313" key="2">
    <source>
        <dbReference type="EMBL" id="KAF2279623.1"/>
    </source>
</evidence>
<organism evidence="2 3">
    <name type="scientific">Westerdykella ornata</name>
    <dbReference type="NCBI Taxonomy" id="318751"/>
    <lineage>
        <taxon>Eukaryota</taxon>
        <taxon>Fungi</taxon>
        <taxon>Dikarya</taxon>
        <taxon>Ascomycota</taxon>
        <taxon>Pezizomycotina</taxon>
        <taxon>Dothideomycetes</taxon>
        <taxon>Pleosporomycetidae</taxon>
        <taxon>Pleosporales</taxon>
        <taxon>Sporormiaceae</taxon>
        <taxon>Westerdykella</taxon>
    </lineage>
</organism>
<dbReference type="Proteomes" id="UP000800097">
    <property type="component" value="Unassembled WGS sequence"/>
</dbReference>
<dbReference type="OrthoDB" id="74545at2759"/>
<gene>
    <name evidence="2" type="ORF">EI97DRAFT_430655</name>
</gene>
<accession>A0A6A6JU36</accession>
<keyword evidence="3" id="KW-1185">Reference proteome</keyword>
<dbReference type="CDD" id="cd01709">
    <property type="entry name" value="RT_like_1"/>
    <property type="match status" value="1"/>
</dbReference>
<dbReference type="EMBL" id="ML986486">
    <property type="protein sequence ID" value="KAF2279623.1"/>
    <property type="molecule type" value="Genomic_DNA"/>
</dbReference>
<dbReference type="PANTHER" id="PTHR37015">
    <property type="entry name" value="REVERSE TRANSCRIPTASE DOMAIN-CONTAINING PROTEIN"/>
    <property type="match status" value="1"/>
</dbReference>
<evidence type="ECO:0000256" key="1">
    <source>
        <dbReference type="SAM" id="Coils"/>
    </source>
</evidence>
<dbReference type="PANTHER" id="PTHR37015:SF2">
    <property type="entry name" value="REVERSE TRANSCRIPTASE DOMAIN-CONTAINING PROTEIN"/>
    <property type="match status" value="1"/>
</dbReference>
<keyword evidence="1" id="KW-0175">Coiled coil</keyword>
<reference evidence="2" key="1">
    <citation type="journal article" date="2020" name="Stud. Mycol.">
        <title>101 Dothideomycetes genomes: a test case for predicting lifestyles and emergence of pathogens.</title>
        <authorList>
            <person name="Haridas S."/>
            <person name="Albert R."/>
            <person name="Binder M."/>
            <person name="Bloem J."/>
            <person name="Labutti K."/>
            <person name="Salamov A."/>
            <person name="Andreopoulos B."/>
            <person name="Baker S."/>
            <person name="Barry K."/>
            <person name="Bills G."/>
            <person name="Bluhm B."/>
            <person name="Cannon C."/>
            <person name="Castanera R."/>
            <person name="Culley D."/>
            <person name="Daum C."/>
            <person name="Ezra D."/>
            <person name="Gonzalez J."/>
            <person name="Henrissat B."/>
            <person name="Kuo A."/>
            <person name="Liang C."/>
            <person name="Lipzen A."/>
            <person name="Lutzoni F."/>
            <person name="Magnuson J."/>
            <person name="Mondo S."/>
            <person name="Nolan M."/>
            <person name="Ohm R."/>
            <person name="Pangilinan J."/>
            <person name="Park H.-J."/>
            <person name="Ramirez L."/>
            <person name="Alfaro M."/>
            <person name="Sun H."/>
            <person name="Tritt A."/>
            <person name="Yoshinaga Y."/>
            <person name="Zwiers L.-H."/>
            <person name="Turgeon B."/>
            <person name="Goodwin S."/>
            <person name="Spatafora J."/>
            <person name="Crous P."/>
            <person name="Grigoriev I."/>
        </authorList>
    </citation>
    <scope>NUCLEOTIDE SEQUENCE</scope>
    <source>
        <strain evidence="2">CBS 379.55</strain>
    </source>
</reference>
<name>A0A6A6JU36_WESOR</name>
<feature type="coiled-coil region" evidence="1">
    <location>
        <begin position="10"/>
        <end position="37"/>
    </location>
</feature>
<evidence type="ECO:0000313" key="3">
    <source>
        <dbReference type="Proteomes" id="UP000800097"/>
    </source>
</evidence>
<dbReference type="GeneID" id="54550920"/>
<dbReference type="RefSeq" id="XP_033657162.1">
    <property type="nucleotide sequence ID" value="XM_033797745.1"/>
</dbReference>
<proteinExistence type="predicted"/>